<sequence length="70" mass="8625">MFRQYLIDEIERYQDKESCEAFEQWCEEMEGLKESAFKAGFEAALIWIKEIIMERTVEQKAEEHNKYYYK</sequence>
<proteinExistence type="predicted"/>
<evidence type="ECO:0000313" key="1">
    <source>
        <dbReference type="EMBL" id="QOR58696.1"/>
    </source>
</evidence>
<dbReference type="Proteomes" id="UP000593744">
    <property type="component" value="Segment"/>
</dbReference>
<name>A0A7M1RWM3_9CAUD</name>
<evidence type="ECO:0000313" key="2">
    <source>
        <dbReference type="Proteomes" id="UP000593744"/>
    </source>
</evidence>
<dbReference type="KEGG" id="vg:65129176"/>
<reference evidence="1 2" key="1">
    <citation type="submission" date="2020-07" db="EMBL/GenBank/DDBJ databases">
        <title>Taxonomic proposal: Crassvirales, a new order of highly abundant and diverse bacterial viruses.</title>
        <authorList>
            <person name="Shkoporov A.N."/>
            <person name="Stockdale S.R."/>
            <person name="Guerin E."/>
            <person name="Ross R.P."/>
            <person name="Hill C."/>
        </authorList>
    </citation>
    <scope>NUCLEOTIDE SEQUENCE [LARGE SCALE GENOMIC DNA]</scope>
</reference>
<dbReference type="GeneID" id="65129176"/>
<dbReference type="RefSeq" id="YP_010110854.1">
    <property type="nucleotide sequence ID" value="NC_055875.1"/>
</dbReference>
<accession>A0A7M1RWM3</accession>
<protein>
    <submittedName>
        <fullName evidence="1">Uncharacterized protein</fullName>
    </submittedName>
</protein>
<keyword evidence="2" id="KW-1185">Reference proteome</keyword>
<dbReference type="EMBL" id="MT774382">
    <property type="protein sequence ID" value="QOR58696.1"/>
    <property type="molecule type" value="Genomic_DNA"/>
</dbReference>
<organism evidence="1 2">
    <name type="scientific">uncultured phage cr10_1</name>
    <dbReference type="NCBI Taxonomy" id="2772066"/>
    <lineage>
        <taxon>Viruses</taxon>
        <taxon>Duplodnaviria</taxon>
        <taxon>Heunggongvirae</taxon>
        <taxon>Uroviricota</taxon>
        <taxon>Caudoviricetes</taxon>
        <taxon>Crassvirales</taxon>
        <taxon>Suoliviridae</taxon>
        <taxon>Boorivirinae</taxon>
        <taxon>Canhaevirus</taxon>
        <taxon>Canhaevirus hiberniae</taxon>
    </lineage>
</organism>